<reference evidence="2 3" key="1">
    <citation type="submission" date="2021-05" db="EMBL/GenBank/DDBJ databases">
        <title>Comparative genomic studies on the polysaccharide-degrading batcterial strains of the Flammeovirga genus.</title>
        <authorList>
            <person name="Zewei F."/>
            <person name="Zheng Z."/>
            <person name="Yu L."/>
            <person name="Ruyue G."/>
            <person name="Yanhong M."/>
            <person name="Yuanyuan C."/>
            <person name="Jingyan G."/>
            <person name="Wenjun H."/>
        </authorList>
    </citation>
    <scope>NUCLEOTIDE SEQUENCE [LARGE SCALE GENOMIC DNA]</scope>
    <source>
        <strain evidence="2 3">NBRC:100898</strain>
    </source>
</reference>
<keyword evidence="1" id="KW-0732">Signal</keyword>
<organism evidence="2 3">
    <name type="scientific">Flammeovirga yaeyamensis</name>
    <dbReference type="NCBI Taxonomy" id="367791"/>
    <lineage>
        <taxon>Bacteria</taxon>
        <taxon>Pseudomonadati</taxon>
        <taxon>Bacteroidota</taxon>
        <taxon>Cytophagia</taxon>
        <taxon>Cytophagales</taxon>
        <taxon>Flammeovirgaceae</taxon>
        <taxon>Flammeovirga</taxon>
    </lineage>
</organism>
<sequence>MKFKLLFTLLLILPSSIIFAQNDDILCVFEIDTLTNLQVYTEVEHPPISDIHISHRMKNVGKAIKYNVDFKKMGVEGPKYYFAFIVTKNGEVTGERMLKYNETIANLDEVFDEVTKGNWTAAQCNGKSVNSYHIIPIHIDMH</sequence>
<dbReference type="RefSeq" id="WP_169663754.1">
    <property type="nucleotide sequence ID" value="NZ_CP076133.1"/>
</dbReference>
<evidence type="ECO:0000313" key="2">
    <source>
        <dbReference type="EMBL" id="QWG04270.1"/>
    </source>
</evidence>
<dbReference type="Proteomes" id="UP000678679">
    <property type="component" value="Chromosome 2"/>
</dbReference>
<accession>A0AAX1N9Y4</accession>
<dbReference type="EMBL" id="CP076133">
    <property type="protein sequence ID" value="QWG04270.1"/>
    <property type="molecule type" value="Genomic_DNA"/>
</dbReference>
<evidence type="ECO:0000313" key="3">
    <source>
        <dbReference type="Proteomes" id="UP000678679"/>
    </source>
</evidence>
<feature type="chain" id="PRO_5043477628" evidence="1">
    <location>
        <begin position="21"/>
        <end position="142"/>
    </location>
</feature>
<keyword evidence="3" id="KW-1185">Reference proteome</keyword>
<dbReference type="AlphaFoldDB" id="A0AAX1N9Y4"/>
<evidence type="ECO:0000256" key="1">
    <source>
        <dbReference type="SAM" id="SignalP"/>
    </source>
</evidence>
<gene>
    <name evidence="2" type="ORF">KMW28_25595</name>
</gene>
<feature type="signal peptide" evidence="1">
    <location>
        <begin position="1"/>
        <end position="20"/>
    </location>
</feature>
<proteinExistence type="predicted"/>
<protein>
    <submittedName>
        <fullName evidence="2">Uncharacterized protein</fullName>
    </submittedName>
</protein>
<dbReference type="KEGG" id="fya:KMW28_25595"/>
<name>A0AAX1N9Y4_9BACT</name>